<dbReference type="CDD" id="cd04301">
    <property type="entry name" value="NAT_SF"/>
    <property type="match status" value="1"/>
</dbReference>
<dbReference type="PANTHER" id="PTHR12327">
    <property type="entry name" value="ALPHA-TUBULIN N-ACETYLTRANSFERASE 1"/>
    <property type="match status" value="1"/>
</dbReference>
<dbReference type="EMBL" id="GEEE01024034">
    <property type="protein sequence ID" value="JAP39191.1"/>
    <property type="molecule type" value="Transcribed_RNA"/>
</dbReference>
<dbReference type="PANTHER" id="PTHR12327:SF0">
    <property type="entry name" value="ALPHA-TUBULIN N-ACETYLTRANSFERASE 1"/>
    <property type="match status" value="1"/>
</dbReference>
<dbReference type="InterPro" id="IPR007965">
    <property type="entry name" value="GNAT_ATAT"/>
</dbReference>
<dbReference type="Pfam" id="PF05301">
    <property type="entry name" value="Acetyltransf_16"/>
    <property type="match status" value="1"/>
</dbReference>
<dbReference type="GO" id="GO:0005874">
    <property type="term" value="C:microtubule"/>
    <property type="evidence" value="ECO:0007669"/>
    <property type="project" value="InterPro"/>
</dbReference>
<dbReference type="Gene3D" id="3.40.630.30">
    <property type="match status" value="1"/>
</dbReference>
<dbReference type="PROSITE" id="PS51730">
    <property type="entry name" value="GNAT_ATAT"/>
    <property type="match status" value="1"/>
</dbReference>
<reference evidence="4" key="1">
    <citation type="submission" date="2016-01" db="EMBL/GenBank/DDBJ databases">
        <title>Reference transcriptome for the parasite Schistocephalus solidus: insights into the molecular evolution of parasitism.</title>
        <authorList>
            <person name="Hebert F.O."/>
            <person name="Grambauer S."/>
            <person name="Barber I."/>
            <person name="Landry C.R."/>
            <person name="Aubin-Horth N."/>
        </authorList>
    </citation>
    <scope>NUCLEOTIDE SEQUENCE</scope>
</reference>
<feature type="domain" description="N-acetyltransferase" evidence="3">
    <location>
        <begin position="1"/>
        <end position="107"/>
    </location>
</feature>
<dbReference type="InterPro" id="IPR038746">
    <property type="entry name" value="Atat"/>
</dbReference>
<evidence type="ECO:0000259" key="3">
    <source>
        <dbReference type="PROSITE" id="PS51730"/>
    </source>
</evidence>
<keyword evidence="1 4" id="KW-0808">Transferase</keyword>
<proteinExistence type="predicted"/>
<organism evidence="4">
    <name type="scientific">Schistocephalus solidus</name>
    <name type="common">Tapeworm</name>
    <dbReference type="NCBI Taxonomy" id="70667"/>
    <lineage>
        <taxon>Eukaryota</taxon>
        <taxon>Metazoa</taxon>
        <taxon>Spiralia</taxon>
        <taxon>Lophotrochozoa</taxon>
        <taxon>Platyhelminthes</taxon>
        <taxon>Cestoda</taxon>
        <taxon>Eucestoda</taxon>
        <taxon>Diphyllobothriidea</taxon>
        <taxon>Diphyllobothriidae</taxon>
        <taxon>Schistocephalus</taxon>
    </lineage>
</organism>
<keyword evidence="2" id="KW-0012">Acyltransferase</keyword>
<feature type="non-terminal residue" evidence="4">
    <location>
        <position position="1"/>
    </location>
</feature>
<sequence>LRDCKSDGLPLGFIRVGKKSLFLFDSFGDCNEVEPTCVLDFYVTGPFRRKGYGRRLFDGMLREEHLVATDLPIDSPSENMLKFMRKHYCAQAPIWQSNNFVVFPLFFAHVEKFMKPRRMRSAMPCVRPSQASKKVGPGQASLATREIPVRLGVCSTESTVQISPSVLNVPLPGAIESASNSPLKTDSSCTKPSIEDTIPSIVCSSSKVINVAAEKLPSPEVSRNESIQLSSADQSSMNTPRLAVQNCNPLLSLKHFETICQLSVRPRSYSYQSAVRTHNKHTRLW</sequence>
<accession>A0A0X3NGR3</accession>
<dbReference type="GO" id="GO:0019799">
    <property type="term" value="F:tubulin N-acetyltransferase activity"/>
    <property type="evidence" value="ECO:0007669"/>
    <property type="project" value="InterPro"/>
</dbReference>
<evidence type="ECO:0000256" key="2">
    <source>
        <dbReference type="ARBA" id="ARBA00023315"/>
    </source>
</evidence>
<evidence type="ECO:0000256" key="1">
    <source>
        <dbReference type="ARBA" id="ARBA00022679"/>
    </source>
</evidence>
<protein>
    <submittedName>
        <fullName evidence="4">Alpha-tubulin N-acetyltransferase 1</fullName>
    </submittedName>
</protein>
<evidence type="ECO:0000313" key="4">
    <source>
        <dbReference type="EMBL" id="JAP39191.1"/>
    </source>
</evidence>
<name>A0A0X3NGR3_SCHSO</name>
<dbReference type="AlphaFoldDB" id="A0A0X3NGR3"/>
<gene>
    <name evidence="4" type="primary">ATAT</name>
    <name evidence="4" type="ORF">TR153157</name>
</gene>